<dbReference type="Gene3D" id="3.40.50.200">
    <property type="entry name" value="Peptidase S8/S53 domain"/>
    <property type="match status" value="1"/>
</dbReference>
<evidence type="ECO:0000256" key="2">
    <source>
        <dbReference type="ARBA" id="ARBA00022801"/>
    </source>
</evidence>
<evidence type="ECO:0000256" key="3">
    <source>
        <dbReference type="ARBA" id="ARBA00022825"/>
    </source>
</evidence>
<keyword evidence="3" id="KW-0720">Serine protease</keyword>
<dbReference type="PANTHER" id="PTHR42884">
    <property type="entry name" value="PROPROTEIN CONVERTASE SUBTILISIN/KEXIN-RELATED"/>
    <property type="match status" value="1"/>
</dbReference>
<keyword evidence="1" id="KW-0645">Protease</keyword>
<dbReference type="AlphaFoldDB" id="A0A7J7K785"/>
<dbReference type="InterPro" id="IPR023827">
    <property type="entry name" value="Peptidase_S8_Asp-AS"/>
</dbReference>
<dbReference type="SUPFAM" id="SSF52743">
    <property type="entry name" value="Subtilisin-like"/>
    <property type="match status" value="1"/>
</dbReference>
<organism evidence="7 8">
    <name type="scientific">Bugula neritina</name>
    <name type="common">Brown bryozoan</name>
    <name type="synonym">Sertularia neritina</name>
    <dbReference type="NCBI Taxonomy" id="10212"/>
    <lineage>
        <taxon>Eukaryota</taxon>
        <taxon>Metazoa</taxon>
        <taxon>Spiralia</taxon>
        <taxon>Lophotrochozoa</taxon>
        <taxon>Bryozoa</taxon>
        <taxon>Gymnolaemata</taxon>
        <taxon>Cheilostomatida</taxon>
        <taxon>Flustrina</taxon>
        <taxon>Buguloidea</taxon>
        <taxon>Bugulidae</taxon>
        <taxon>Bugula</taxon>
    </lineage>
</organism>
<dbReference type="PANTHER" id="PTHR42884:SF23">
    <property type="entry name" value="FURIN-LIKE PROTEASE 2"/>
    <property type="match status" value="1"/>
</dbReference>
<dbReference type="GO" id="GO:0005802">
    <property type="term" value="C:trans-Golgi network"/>
    <property type="evidence" value="ECO:0007669"/>
    <property type="project" value="TreeGrafter"/>
</dbReference>
<proteinExistence type="inferred from homology"/>
<reference evidence="7" key="1">
    <citation type="submission" date="2020-06" db="EMBL/GenBank/DDBJ databases">
        <title>Draft genome of Bugula neritina, a colonial animal packing powerful symbionts and potential medicines.</title>
        <authorList>
            <person name="Rayko M."/>
        </authorList>
    </citation>
    <scope>NUCLEOTIDE SEQUENCE [LARGE SCALE GENOMIC DNA]</scope>
    <source>
        <strain evidence="7">Kwan_BN1</strain>
    </source>
</reference>
<dbReference type="GO" id="GO:0000139">
    <property type="term" value="C:Golgi membrane"/>
    <property type="evidence" value="ECO:0007669"/>
    <property type="project" value="TreeGrafter"/>
</dbReference>
<keyword evidence="8" id="KW-1185">Reference proteome</keyword>
<keyword evidence="6" id="KW-0732">Signal</keyword>
<evidence type="ECO:0000313" key="8">
    <source>
        <dbReference type="Proteomes" id="UP000593567"/>
    </source>
</evidence>
<comment type="caution">
    <text evidence="5">Lacks conserved residue(s) required for the propagation of feature annotation.</text>
</comment>
<comment type="caution">
    <text evidence="7">The sequence shown here is derived from an EMBL/GenBank/DDBJ whole genome shotgun (WGS) entry which is preliminary data.</text>
</comment>
<sequence>MRYTYTLSILVTLWVVHCAGEHDDYVNQFVAYVDGAEKEVEGVKEFLQSNSIHIINTVKKVFRSHSSITDLSSHPNIKSIRQEREIIREKRDYKSRQELAEAKRVVQKYLEELKLRSSQGQDRKEKILYDRQSELNYKRYYDNKDVFRRYQVEESSPPYDSSVYAILEDREYDPKESRYINLNDEHWKDQWYLDNTGQAGGPKFLDINVVPAWQQGYSGLNVSVCVLDDGIEHTHDEPQRQLLGGD</sequence>
<feature type="chain" id="PRO_5029901714" evidence="6">
    <location>
        <begin position="21"/>
        <end position="246"/>
    </location>
</feature>
<gene>
    <name evidence="7" type="ORF">EB796_007210</name>
</gene>
<keyword evidence="2" id="KW-0378">Hydrolase</keyword>
<dbReference type="GO" id="GO:0004252">
    <property type="term" value="F:serine-type endopeptidase activity"/>
    <property type="evidence" value="ECO:0007669"/>
    <property type="project" value="InterPro"/>
</dbReference>
<dbReference type="OrthoDB" id="300641at2759"/>
<keyword evidence="4" id="KW-1015">Disulfide bond</keyword>
<evidence type="ECO:0000256" key="5">
    <source>
        <dbReference type="PROSITE-ProRule" id="PRU01240"/>
    </source>
</evidence>
<evidence type="ECO:0000256" key="4">
    <source>
        <dbReference type="ARBA" id="ARBA00023157"/>
    </source>
</evidence>
<accession>A0A7J7K785</accession>
<dbReference type="Proteomes" id="UP000593567">
    <property type="component" value="Unassembled WGS sequence"/>
</dbReference>
<dbReference type="GO" id="GO:0016485">
    <property type="term" value="P:protein processing"/>
    <property type="evidence" value="ECO:0007669"/>
    <property type="project" value="TreeGrafter"/>
</dbReference>
<dbReference type="PROSITE" id="PS00136">
    <property type="entry name" value="SUBTILASE_ASP"/>
    <property type="match status" value="1"/>
</dbReference>
<protein>
    <submittedName>
        <fullName evidence="7">Uncharacterized protein</fullName>
    </submittedName>
</protein>
<feature type="signal peptide" evidence="6">
    <location>
        <begin position="1"/>
        <end position="20"/>
    </location>
</feature>
<evidence type="ECO:0000256" key="1">
    <source>
        <dbReference type="ARBA" id="ARBA00022670"/>
    </source>
</evidence>
<comment type="similarity">
    <text evidence="5">Belongs to the peptidase S8 family.</text>
</comment>
<evidence type="ECO:0000256" key="6">
    <source>
        <dbReference type="SAM" id="SignalP"/>
    </source>
</evidence>
<dbReference type="InterPro" id="IPR036852">
    <property type="entry name" value="Peptidase_S8/S53_dom_sf"/>
</dbReference>
<dbReference type="PROSITE" id="PS51892">
    <property type="entry name" value="SUBTILASE"/>
    <property type="match status" value="1"/>
</dbReference>
<evidence type="ECO:0000313" key="7">
    <source>
        <dbReference type="EMBL" id="KAF6034489.1"/>
    </source>
</evidence>
<name>A0A7J7K785_BUGNE</name>
<dbReference type="EMBL" id="VXIV02001062">
    <property type="protein sequence ID" value="KAF6034489.1"/>
    <property type="molecule type" value="Genomic_DNA"/>
</dbReference>